<evidence type="ECO:0000313" key="1">
    <source>
        <dbReference type="EMBL" id="CAG5187406.1"/>
    </source>
</evidence>
<protein>
    <submittedName>
        <fullName evidence="1">Uncharacterized protein</fullName>
    </submittedName>
</protein>
<accession>A0A8J2NBP7</accession>
<dbReference type="GeneID" id="67012013"/>
<reference evidence="1" key="1">
    <citation type="submission" date="2021-05" db="EMBL/GenBank/DDBJ databases">
        <authorList>
            <person name="Stam R."/>
        </authorList>
    </citation>
    <scope>NUCLEOTIDE SEQUENCE</scope>
    <source>
        <strain evidence="1">CS162</strain>
    </source>
</reference>
<keyword evidence="2" id="KW-1185">Reference proteome</keyword>
<dbReference type="RefSeq" id="XP_043175287.1">
    <property type="nucleotide sequence ID" value="XM_043319352.1"/>
</dbReference>
<sequence>MKATQLVKQNASTEMGRTESDVLAATGLLYLQANVPIFDEISNLASSNLILPCGSTTGSTTRTTKVEEVSPTAQTTVPTVFKRRQALGWNALIEA</sequence>
<organism evidence="1 2">
    <name type="scientific">Alternaria atra</name>
    <dbReference type="NCBI Taxonomy" id="119953"/>
    <lineage>
        <taxon>Eukaryota</taxon>
        <taxon>Fungi</taxon>
        <taxon>Dikarya</taxon>
        <taxon>Ascomycota</taxon>
        <taxon>Pezizomycotina</taxon>
        <taxon>Dothideomycetes</taxon>
        <taxon>Pleosporomycetidae</taxon>
        <taxon>Pleosporales</taxon>
        <taxon>Pleosporineae</taxon>
        <taxon>Pleosporaceae</taxon>
        <taxon>Alternaria</taxon>
        <taxon>Alternaria sect. Ulocladioides</taxon>
    </lineage>
</organism>
<dbReference type="EMBL" id="CAJRGZ010000031">
    <property type="protein sequence ID" value="CAG5187406.1"/>
    <property type="molecule type" value="Genomic_DNA"/>
</dbReference>
<dbReference type="AlphaFoldDB" id="A0A8J2NBP7"/>
<dbReference type="Proteomes" id="UP000676310">
    <property type="component" value="Unassembled WGS sequence"/>
</dbReference>
<name>A0A8J2NBP7_9PLEO</name>
<proteinExistence type="predicted"/>
<evidence type="ECO:0000313" key="2">
    <source>
        <dbReference type="Proteomes" id="UP000676310"/>
    </source>
</evidence>
<comment type="caution">
    <text evidence="1">The sequence shown here is derived from an EMBL/GenBank/DDBJ whole genome shotgun (WGS) entry which is preliminary data.</text>
</comment>
<gene>
    <name evidence="1" type="ORF">ALTATR162_LOCUS11710</name>
</gene>